<dbReference type="Proteomes" id="UP000192610">
    <property type="component" value="Unassembled WGS sequence"/>
</dbReference>
<keyword evidence="5 9" id="KW-0798">TonB box</keyword>
<dbReference type="RefSeq" id="WP_081200752.1">
    <property type="nucleotide sequence ID" value="NZ_FOCZ01000019.1"/>
</dbReference>
<dbReference type="InterPro" id="IPR036942">
    <property type="entry name" value="Beta-barrel_TonB_sf"/>
</dbReference>
<feature type="domain" description="TonB-dependent receptor-like beta-barrel" evidence="10">
    <location>
        <begin position="379"/>
        <end position="966"/>
    </location>
</feature>
<evidence type="ECO:0000256" key="9">
    <source>
        <dbReference type="RuleBase" id="RU003357"/>
    </source>
</evidence>
<dbReference type="Gene3D" id="2.40.170.20">
    <property type="entry name" value="TonB-dependent receptor, beta-barrel domain"/>
    <property type="match status" value="1"/>
</dbReference>
<dbReference type="InterPro" id="IPR039426">
    <property type="entry name" value="TonB-dep_rcpt-like"/>
</dbReference>
<evidence type="ECO:0000256" key="7">
    <source>
        <dbReference type="ARBA" id="ARBA00023237"/>
    </source>
</evidence>
<dbReference type="AlphaFoldDB" id="A0A1V9EP81"/>
<dbReference type="EMBL" id="LVXG01000022">
    <property type="protein sequence ID" value="OQP47744.1"/>
    <property type="molecule type" value="Genomic_DNA"/>
</dbReference>
<evidence type="ECO:0000256" key="6">
    <source>
        <dbReference type="ARBA" id="ARBA00023136"/>
    </source>
</evidence>
<keyword evidence="6 8" id="KW-0472">Membrane</keyword>
<accession>A0A1V9EP81</accession>
<keyword evidence="2 8" id="KW-0813">Transport</keyword>
<reference evidence="13" key="1">
    <citation type="submission" date="2016-04" db="EMBL/GenBank/DDBJ databases">
        <authorList>
            <person name="Chen L."/>
            <person name="Zhuang W."/>
            <person name="Wang G."/>
        </authorList>
    </citation>
    <scope>NUCLEOTIDE SEQUENCE [LARGE SCALE GENOMIC DNA]</scope>
    <source>
        <strain evidence="13">17621</strain>
    </source>
</reference>
<dbReference type="Gene3D" id="2.170.130.10">
    <property type="entry name" value="TonB-dependent receptor, plug domain"/>
    <property type="match status" value="1"/>
</dbReference>
<comment type="similarity">
    <text evidence="8 9">Belongs to the TonB-dependent receptor family.</text>
</comment>
<dbReference type="InterPro" id="IPR023997">
    <property type="entry name" value="TonB-dep_OMP_SusC/RagA_CS"/>
</dbReference>
<name>A0A1V9EP81_9BACT</name>
<protein>
    <submittedName>
        <fullName evidence="12">SusC/RagA family TonB-linked outer membrane protein</fullName>
    </submittedName>
</protein>
<evidence type="ECO:0000256" key="8">
    <source>
        <dbReference type="PROSITE-ProRule" id="PRU01360"/>
    </source>
</evidence>
<dbReference type="SUPFAM" id="SSF56935">
    <property type="entry name" value="Porins"/>
    <property type="match status" value="1"/>
</dbReference>
<dbReference type="InterPro" id="IPR000531">
    <property type="entry name" value="Beta-barrel_TonB"/>
</dbReference>
<dbReference type="InterPro" id="IPR023996">
    <property type="entry name" value="TonB-dep_OMP_SusC/RagA"/>
</dbReference>
<organism evidence="12 13">
    <name type="scientific">Niastella yeongjuensis</name>
    <dbReference type="NCBI Taxonomy" id="354355"/>
    <lineage>
        <taxon>Bacteria</taxon>
        <taxon>Pseudomonadati</taxon>
        <taxon>Bacteroidota</taxon>
        <taxon>Chitinophagia</taxon>
        <taxon>Chitinophagales</taxon>
        <taxon>Chitinophagaceae</taxon>
        <taxon>Niastella</taxon>
    </lineage>
</organism>
<dbReference type="InterPro" id="IPR037066">
    <property type="entry name" value="Plug_dom_sf"/>
</dbReference>
<dbReference type="Pfam" id="PF13715">
    <property type="entry name" value="CarbopepD_reg_2"/>
    <property type="match status" value="1"/>
</dbReference>
<sequence>MRLPCQSLPKGAGIHLLLLLLLSPLYMLAQSPLVTGTVKDSTGHPMAGISVSVKGKKIVTSTRPDGTFAISAQKSDVLVFSGVSLDVQEVALDGSSSIDVTMRSTALVMTDIVVVGYGKTSRKSLTSAITTIKPEEMNKGSISDVGQLLQGKVPGLNITASGDPNRPAAVVLRGASTINSPSGPFYVIDGVPGVDISLIAPADIASIDVLKDAAATAIYGNRASNGIIMVTTRRGKKGQAQVSYDGFVGVEKVSRRLDVMDAGQLRDFLSKNNLAFTPADDKGANTDWQKATQRSSAVSTSHNIFLGGGGDHGSYSASLNYFSKPGILLNSNLQRIIARLSVEQYLINDKLRLGLNITNSSNEADDIPYRNTVLLQSATYLPVSPVKNDNGTYFENFTKSGYYNPVAMMNHSQQNNKYNNLMAQLTAQAKLPFGLTYDLNLAYLNNSNVYGSYLDKYFTSNYNGMYDNPDPTTAGHLQQAFGTNGQANRQSYRNTSKILETYFTWDKAFGNSAINAVLGYSWQENENGDGFQVTTYNFPVDNISYQNLALSNPYAYSTRINFGADGVYQKTRLISDFARLKYTYNDRYILQASVRRDGSSVFGANNYWGYFPSVAVAWRITEEDFMKSQHLFSDLKLRASYGVTGNAFGFNAYTAQFLMGSQGTWYYNGTPAAAYGPLNAYNPDLQWEEVATTNIGADFTILKGKLGGSIDVYKRKTTDMIFPYKVDPMLVPNGTITANGGSIENKGIELALTANIISNSKFSWTSNLNLAHNKNEITSLKNPLFAGGDSTAVGFPEGAGQSGNSLELLKEGRPLGQFYSLEYAGKDASGVSQFVAGDGKTLTTSPLRGTDYHYLGNAQPKLLLGWTNTFRYSDWDFRFAIRGVFGNKIFNATRADLFRPNTAQFTNILVDAANESTADFNAYRYSSRFIESGSYVRFDNATLGYNFKHISNYIKSLRLYATANNLFVITNFTGIDPEVNQGGIAPGIDYNNFYPKTRTFLFGATVNF</sequence>
<evidence type="ECO:0000313" key="12">
    <source>
        <dbReference type="EMBL" id="OQP47744.1"/>
    </source>
</evidence>
<evidence type="ECO:0000256" key="4">
    <source>
        <dbReference type="ARBA" id="ARBA00022692"/>
    </source>
</evidence>
<comment type="caution">
    <text evidence="12">The sequence shown here is derived from an EMBL/GenBank/DDBJ whole genome shotgun (WGS) entry which is preliminary data.</text>
</comment>
<evidence type="ECO:0000313" key="13">
    <source>
        <dbReference type="Proteomes" id="UP000192610"/>
    </source>
</evidence>
<evidence type="ECO:0000256" key="5">
    <source>
        <dbReference type="ARBA" id="ARBA00023077"/>
    </source>
</evidence>
<proteinExistence type="inferred from homology"/>
<evidence type="ECO:0000256" key="3">
    <source>
        <dbReference type="ARBA" id="ARBA00022452"/>
    </source>
</evidence>
<keyword evidence="3 8" id="KW-1134">Transmembrane beta strand</keyword>
<dbReference type="InterPro" id="IPR012910">
    <property type="entry name" value="Plug_dom"/>
</dbReference>
<evidence type="ECO:0000256" key="1">
    <source>
        <dbReference type="ARBA" id="ARBA00004571"/>
    </source>
</evidence>
<gene>
    <name evidence="12" type="ORF">A4H97_30740</name>
</gene>
<dbReference type="Pfam" id="PF07715">
    <property type="entry name" value="Plug"/>
    <property type="match status" value="1"/>
</dbReference>
<keyword evidence="13" id="KW-1185">Reference proteome</keyword>
<dbReference type="NCBIfam" id="TIGR04057">
    <property type="entry name" value="SusC_RagA_signa"/>
    <property type="match status" value="1"/>
</dbReference>
<dbReference type="SUPFAM" id="SSF49464">
    <property type="entry name" value="Carboxypeptidase regulatory domain-like"/>
    <property type="match status" value="1"/>
</dbReference>
<evidence type="ECO:0000259" key="10">
    <source>
        <dbReference type="Pfam" id="PF00593"/>
    </source>
</evidence>
<keyword evidence="7 8" id="KW-0998">Cell outer membrane</keyword>
<evidence type="ECO:0000259" key="11">
    <source>
        <dbReference type="Pfam" id="PF07715"/>
    </source>
</evidence>
<keyword evidence="4 8" id="KW-0812">Transmembrane</keyword>
<dbReference type="PROSITE" id="PS52016">
    <property type="entry name" value="TONB_DEPENDENT_REC_3"/>
    <property type="match status" value="1"/>
</dbReference>
<evidence type="ECO:0000256" key="2">
    <source>
        <dbReference type="ARBA" id="ARBA00022448"/>
    </source>
</evidence>
<dbReference type="STRING" id="354355.SAMN05660816_06358"/>
<dbReference type="GO" id="GO:0009279">
    <property type="term" value="C:cell outer membrane"/>
    <property type="evidence" value="ECO:0007669"/>
    <property type="project" value="UniProtKB-SubCell"/>
</dbReference>
<feature type="domain" description="TonB-dependent receptor plug" evidence="11">
    <location>
        <begin position="123"/>
        <end position="227"/>
    </location>
</feature>
<dbReference type="InterPro" id="IPR008969">
    <property type="entry name" value="CarboxyPept-like_regulatory"/>
</dbReference>
<dbReference type="Pfam" id="PF00593">
    <property type="entry name" value="TonB_dep_Rec_b-barrel"/>
    <property type="match status" value="1"/>
</dbReference>
<dbReference type="NCBIfam" id="TIGR04056">
    <property type="entry name" value="OMP_RagA_SusC"/>
    <property type="match status" value="1"/>
</dbReference>
<comment type="subcellular location">
    <subcellularLocation>
        <location evidence="1 8">Cell outer membrane</location>
        <topology evidence="1 8">Multi-pass membrane protein</topology>
    </subcellularLocation>
</comment>